<dbReference type="GO" id="GO:0016020">
    <property type="term" value="C:membrane"/>
    <property type="evidence" value="ECO:0007669"/>
    <property type="project" value="TreeGrafter"/>
</dbReference>
<dbReference type="SUPFAM" id="SSF53474">
    <property type="entry name" value="alpha/beta-Hydrolases"/>
    <property type="match status" value="1"/>
</dbReference>
<evidence type="ECO:0000313" key="2">
    <source>
        <dbReference type="EMBL" id="GHE86254.1"/>
    </source>
</evidence>
<reference evidence="2" key="1">
    <citation type="journal article" date="2014" name="Int. J. Syst. Evol. Microbiol.">
        <title>Complete genome sequence of Corynebacterium casei LMG S-19264T (=DSM 44701T), isolated from a smear-ripened cheese.</title>
        <authorList>
            <consortium name="US DOE Joint Genome Institute (JGI-PGF)"/>
            <person name="Walter F."/>
            <person name="Albersmeier A."/>
            <person name="Kalinowski J."/>
            <person name="Ruckert C."/>
        </authorList>
    </citation>
    <scope>NUCLEOTIDE SEQUENCE</scope>
    <source>
        <strain evidence="2">JCM 4477</strain>
    </source>
</reference>
<gene>
    <name evidence="2" type="ORF">GCM10018772_07320</name>
</gene>
<feature type="domain" description="AB hydrolase-1" evidence="1">
    <location>
        <begin position="37"/>
        <end position="276"/>
    </location>
</feature>
<dbReference type="RefSeq" id="WP_190202597.1">
    <property type="nucleotide sequence ID" value="NZ_BNBI01000001.1"/>
</dbReference>
<dbReference type="Proteomes" id="UP000630718">
    <property type="component" value="Unassembled WGS sequence"/>
</dbReference>
<dbReference type="Pfam" id="PF00561">
    <property type="entry name" value="Abhydrolase_1"/>
    <property type="match status" value="1"/>
</dbReference>
<proteinExistence type="predicted"/>
<keyword evidence="2" id="KW-0378">Hydrolase</keyword>
<dbReference type="InterPro" id="IPR000073">
    <property type="entry name" value="AB_hydrolase_1"/>
</dbReference>
<accession>A0A919A6J4</accession>
<dbReference type="PANTHER" id="PTHR43798">
    <property type="entry name" value="MONOACYLGLYCEROL LIPASE"/>
    <property type="match status" value="1"/>
</dbReference>
<sequence>MTSENPGRPPSAPLRKATVDGGARIAYWESGPPDAEPILLLHGYPANHLCWRHQIPVLARTHRVIAPDLLGWGASDRPSHLPFDYDTEVARVGRFLDALGIPSVNLFGHDYGGFLALGFTQTHPERVRRLAILNSRAQSSFSRPWYAVFSFLTLAGRTPVLRSLARRLPFAGLHRRSLAPLLHAGHLDPATLSAYVDWMNTPGGSRWLLRFFADYRTSPRPELRARLTGITCPTAVIWGRKDPYLAPRIATELAAHIPQAELTMLSDAGHWLLDEQPETTTKALQHLLTRRPHH</sequence>
<dbReference type="PRINTS" id="PR00412">
    <property type="entry name" value="EPOXHYDRLASE"/>
</dbReference>
<dbReference type="PANTHER" id="PTHR43798:SF33">
    <property type="entry name" value="HYDROLASE, PUTATIVE (AFU_ORTHOLOGUE AFUA_2G14860)-RELATED"/>
    <property type="match status" value="1"/>
</dbReference>
<reference evidence="2" key="2">
    <citation type="submission" date="2020-09" db="EMBL/GenBank/DDBJ databases">
        <authorList>
            <person name="Sun Q."/>
            <person name="Ohkuma M."/>
        </authorList>
    </citation>
    <scope>NUCLEOTIDE SEQUENCE</scope>
    <source>
        <strain evidence="2">JCM 4477</strain>
    </source>
</reference>
<protein>
    <submittedName>
        <fullName evidence="2">Hydrolase</fullName>
    </submittedName>
</protein>
<keyword evidence="3" id="KW-1185">Reference proteome</keyword>
<evidence type="ECO:0000313" key="3">
    <source>
        <dbReference type="Proteomes" id="UP000630718"/>
    </source>
</evidence>
<dbReference type="InterPro" id="IPR000639">
    <property type="entry name" value="Epox_hydrolase-like"/>
</dbReference>
<name>A0A919A6J4_9ACTN</name>
<organism evidence="2 3">
    <name type="scientific">Streptomyces fumanus</name>
    <dbReference type="NCBI Taxonomy" id="67302"/>
    <lineage>
        <taxon>Bacteria</taxon>
        <taxon>Bacillati</taxon>
        <taxon>Actinomycetota</taxon>
        <taxon>Actinomycetes</taxon>
        <taxon>Kitasatosporales</taxon>
        <taxon>Streptomycetaceae</taxon>
        <taxon>Streptomyces</taxon>
    </lineage>
</organism>
<evidence type="ECO:0000259" key="1">
    <source>
        <dbReference type="Pfam" id="PF00561"/>
    </source>
</evidence>
<dbReference type="EMBL" id="BNBI01000001">
    <property type="protein sequence ID" value="GHE86254.1"/>
    <property type="molecule type" value="Genomic_DNA"/>
</dbReference>
<dbReference type="GO" id="GO:0046464">
    <property type="term" value="P:acylglycerol catabolic process"/>
    <property type="evidence" value="ECO:0007669"/>
    <property type="project" value="TreeGrafter"/>
</dbReference>
<dbReference type="InterPro" id="IPR029058">
    <property type="entry name" value="AB_hydrolase_fold"/>
</dbReference>
<dbReference type="AlphaFoldDB" id="A0A919A6J4"/>
<comment type="caution">
    <text evidence="2">The sequence shown here is derived from an EMBL/GenBank/DDBJ whole genome shotgun (WGS) entry which is preliminary data.</text>
</comment>
<dbReference type="GO" id="GO:0047372">
    <property type="term" value="F:monoacylglycerol lipase activity"/>
    <property type="evidence" value="ECO:0007669"/>
    <property type="project" value="TreeGrafter"/>
</dbReference>
<dbReference type="InterPro" id="IPR050266">
    <property type="entry name" value="AB_hydrolase_sf"/>
</dbReference>
<dbReference type="PRINTS" id="PR00111">
    <property type="entry name" value="ABHYDROLASE"/>
</dbReference>
<dbReference type="Gene3D" id="3.40.50.1820">
    <property type="entry name" value="alpha/beta hydrolase"/>
    <property type="match status" value="1"/>
</dbReference>